<name>K5BIS2_MYCHD</name>
<dbReference type="OrthoDB" id="4948465at2"/>
<gene>
    <name evidence="1" type="ORF">C731_4174</name>
</gene>
<evidence type="ECO:0000313" key="2">
    <source>
        <dbReference type="Proteomes" id="UP000006265"/>
    </source>
</evidence>
<dbReference type="RefSeq" id="WP_005631153.1">
    <property type="nucleotide sequence ID" value="NZ_AMRA01000112.1"/>
</dbReference>
<reference evidence="1 2" key="1">
    <citation type="journal article" date="2012" name="J. Bacteriol.">
        <title>Genome sequence of Mycobacterium hassiacum DSM 44199, a rare source of heat-stable mycobacterial proteins.</title>
        <authorList>
            <person name="Tiago I."/>
            <person name="Maranha A."/>
            <person name="Mendes V."/>
            <person name="Alarico S."/>
            <person name="Moynihan P.J."/>
            <person name="Clarke A.J."/>
            <person name="Macedo-Ribeiro S."/>
            <person name="Pereira P.J."/>
            <person name="Empadinhas N."/>
        </authorList>
    </citation>
    <scope>NUCLEOTIDE SEQUENCE [LARGE SCALE GENOMIC DNA]</scope>
    <source>
        <strain evidence="2">DSM 44199 / CIP 105218 / JCM 12690 / 3849</strain>
    </source>
</reference>
<dbReference type="Proteomes" id="UP000006265">
    <property type="component" value="Unassembled WGS sequence"/>
</dbReference>
<dbReference type="STRING" id="1122247.GCA_000379865_01276"/>
<dbReference type="eggNOG" id="ENOG5033IYJ">
    <property type="taxonomic scope" value="Bacteria"/>
</dbReference>
<keyword evidence="2" id="KW-1185">Reference proteome</keyword>
<evidence type="ECO:0000313" key="1">
    <source>
        <dbReference type="EMBL" id="EKF21859.1"/>
    </source>
</evidence>
<organism evidence="1 2">
    <name type="scientific">Mycolicibacterium hassiacum (strain DSM 44199 / CIP 105218 / JCM 12690 / 3849)</name>
    <name type="common">Mycobacterium hassiacum</name>
    <dbReference type="NCBI Taxonomy" id="1122247"/>
    <lineage>
        <taxon>Bacteria</taxon>
        <taxon>Bacillati</taxon>
        <taxon>Actinomycetota</taxon>
        <taxon>Actinomycetes</taxon>
        <taxon>Mycobacteriales</taxon>
        <taxon>Mycobacteriaceae</taxon>
        <taxon>Mycolicibacterium</taxon>
    </lineage>
</organism>
<accession>K5BIS2</accession>
<comment type="caution">
    <text evidence="1">The sequence shown here is derived from an EMBL/GenBank/DDBJ whole genome shotgun (WGS) entry which is preliminary data.</text>
</comment>
<dbReference type="PATRIC" id="fig|1122247.3.peg.4004"/>
<proteinExistence type="predicted"/>
<sequence>MGLIIRLVELLVLLASLAGVLYGGWRALAAARSHGLGFGAALAEPAAEEPAAARQSSEVTWQAITRAVKAHDHTDTRWLEYELDVAKLLDFPLMTDMRNPLTERFHRAKLRADLLRPARAEDLVGDPAAAREYIDAVTDYVTAFDAAETEARRRRRSDFSTTEQQRIARAQSMLRVATDRSATPQERERGYQLAQRELDGLIVLPERVRAELERGISGELDG</sequence>
<dbReference type="AlphaFoldDB" id="K5BIS2"/>
<dbReference type="EMBL" id="AMRA01000112">
    <property type="protein sequence ID" value="EKF21859.1"/>
    <property type="molecule type" value="Genomic_DNA"/>
</dbReference>
<protein>
    <submittedName>
        <fullName evidence="1">Uncharacterized protein</fullName>
    </submittedName>
</protein>